<dbReference type="InterPro" id="IPR023267">
    <property type="entry name" value="RCMT"/>
</dbReference>
<dbReference type="InterPro" id="IPR018314">
    <property type="entry name" value="RsmB/NOL1/NOP2-like_CS"/>
</dbReference>
<evidence type="ECO:0000256" key="2">
    <source>
        <dbReference type="ARBA" id="ARBA00006801"/>
    </source>
</evidence>
<feature type="domain" description="JmjC" evidence="13">
    <location>
        <begin position="351"/>
        <end position="584"/>
    </location>
</feature>
<dbReference type="SUPFAM" id="SSF53335">
    <property type="entry name" value="S-adenosyl-L-methionine-dependent methyltransferases"/>
    <property type="match status" value="1"/>
</dbReference>
<keyword evidence="4" id="KW-0820">tRNA-binding</keyword>
<gene>
    <name evidence="15" type="ORF">FH972_023685</name>
</gene>
<evidence type="ECO:0000256" key="11">
    <source>
        <dbReference type="PROSITE-ProRule" id="PRU01023"/>
    </source>
</evidence>
<evidence type="ECO:0000256" key="9">
    <source>
        <dbReference type="ARBA" id="ARBA00022884"/>
    </source>
</evidence>
<dbReference type="PANTHER" id="PTHR22808">
    <property type="entry name" value="NCL1 YEAST -RELATED NOL1/NOP2/FMU SUN DOMAIN-CONTAINING"/>
    <property type="match status" value="1"/>
</dbReference>
<evidence type="ECO:0000313" key="15">
    <source>
        <dbReference type="EMBL" id="KAB8349667.1"/>
    </source>
</evidence>
<dbReference type="GO" id="GO:0005737">
    <property type="term" value="C:cytoplasm"/>
    <property type="evidence" value="ECO:0007669"/>
    <property type="project" value="TreeGrafter"/>
</dbReference>
<evidence type="ECO:0000256" key="5">
    <source>
        <dbReference type="ARBA" id="ARBA00022603"/>
    </source>
</evidence>
<evidence type="ECO:0000256" key="7">
    <source>
        <dbReference type="ARBA" id="ARBA00022691"/>
    </source>
</evidence>
<keyword evidence="16" id="KW-1185">Reference proteome</keyword>
<feature type="compositionally biased region" description="Polar residues" evidence="12">
    <location>
        <begin position="1093"/>
        <end position="1103"/>
    </location>
</feature>
<evidence type="ECO:0000256" key="3">
    <source>
        <dbReference type="ARBA" id="ARBA00007494"/>
    </source>
</evidence>
<proteinExistence type="inferred from homology"/>
<dbReference type="GO" id="GO:0000049">
    <property type="term" value="F:tRNA binding"/>
    <property type="evidence" value="ECO:0007669"/>
    <property type="project" value="UniProtKB-KW"/>
</dbReference>
<feature type="compositionally biased region" description="Low complexity" evidence="12">
    <location>
        <begin position="1422"/>
        <end position="1433"/>
    </location>
</feature>
<dbReference type="InterPro" id="IPR003347">
    <property type="entry name" value="JmjC_dom"/>
</dbReference>
<feature type="binding site" evidence="11">
    <location>
        <begin position="743"/>
        <end position="749"/>
    </location>
    <ligand>
        <name>S-adenosyl-L-methionine</name>
        <dbReference type="ChEBI" id="CHEBI:59789"/>
    </ligand>
</feature>
<dbReference type="OrthoDB" id="6093671at2759"/>
<evidence type="ECO:0000259" key="14">
    <source>
        <dbReference type="PROSITE" id="PS51686"/>
    </source>
</evidence>
<dbReference type="InterPro" id="IPR057285">
    <property type="entry name" value="Pre-PUA_NSUN2"/>
</dbReference>
<dbReference type="Pfam" id="PF01189">
    <property type="entry name" value="Methyltr_RsmB-F"/>
    <property type="match status" value="1"/>
</dbReference>
<dbReference type="EMBL" id="VIBQ01000014">
    <property type="protein sequence ID" value="KAB8349667.1"/>
    <property type="molecule type" value="Genomic_DNA"/>
</dbReference>
<dbReference type="InterPro" id="IPR029063">
    <property type="entry name" value="SAM-dependent_MTases_sf"/>
</dbReference>
<organism evidence="15 16">
    <name type="scientific">Carpinus fangiana</name>
    <dbReference type="NCBI Taxonomy" id="176857"/>
    <lineage>
        <taxon>Eukaryota</taxon>
        <taxon>Viridiplantae</taxon>
        <taxon>Streptophyta</taxon>
        <taxon>Embryophyta</taxon>
        <taxon>Tracheophyta</taxon>
        <taxon>Spermatophyta</taxon>
        <taxon>Magnoliopsida</taxon>
        <taxon>eudicotyledons</taxon>
        <taxon>Gunneridae</taxon>
        <taxon>Pentapetalae</taxon>
        <taxon>rosids</taxon>
        <taxon>fabids</taxon>
        <taxon>Fagales</taxon>
        <taxon>Betulaceae</taxon>
        <taxon>Carpinus</taxon>
    </lineage>
</organism>
<evidence type="ECO:0000256" key="4">
    <source>
        <dbReference type="ARBA" id="ARBA00022555"/>
    </source>
</evidence>
<dbReference type="Pfam" id="PF25378">
    <property type="entry name" value="PUA_NSUN2"/>
    <property type="match status" value="1"/>
</dbReference>
<feature type="domain" description="SAM-dependent MTase RsmB/NOP-type" evidence="14">
    <location>
        <begin position="637"/>
        <end position="1034"/>
    </location>
</feature>
<evidence type="ECO:0000259" key="13">
    <source>
        <dbReference type="PROSITE" id="PS51184"/>
    </source>
</evidence>
<evidence type="ECO:0000256" key="6">
    <source>
        <dbReference type="ARBA" id="ARBA00022679"/>
    </source>
</evidence>
<name>A0A5N6KW60_9ROSI</name>
<dbReference type="InterPro" id="IPR001678">
    <property type="entry name" value="MeTrfase_RsmB-F_NOP2_dom"/>
</dbReference>
<comment type="similarity">
    <text evidence="2">Belongs to the JARID1 histone demethylase family.</text>
</comment>
<feature type="region of interest" description="Disordered" evidence="12">
    <location>
        <begin position="452"/>
        <end position="472"/>
    </location>
</feature>
<dbReference type="Gene3D" id="3.40.50.150">
    <property type="entry name" value="Vaccinia Virus protein VP39"/>
    <property type="match status" value="1"/>
</dbReference>
<dbReference type="Gene3D" id="2.60.120.650">
    <property type="entry name" value="Cupin"/>
    <property type="match status" value="1"/>
</dbReference>
<feature type="binding site" evidence="11">
    <location>
        <position position="841"/>
    </location>
    <ligand>
        <name>S-adenosyl-L-methionine</name>
        <dbReference type="ChEBI" id="CHEBI:59789"/>
    </ligand>
</feature>
<dbReference type="PROSITE" id="PS51184">
    <property type="entry name" value="JMJC"/>
    <property type="match status" value="1"/>
</dbReference>
<keyword evidence="6 11" id="KW-0808">Transferase</keyword>
<dbReference type="PROSITE" id="PS01153">
    <property type="entry name" value="NOL1_NOP2_SUN"/>
    <property type="match status" value="1"/>
</dbReference>
<feature type="active site" description="Nucleophile" evidence="11">
    <location>
        <position position="920"/>
    </location>
</feature>
<evidence type="ECO:0000256" key="12">
    <source>
        <dbReference type="SAM" id="MobiDB-lite"/>
    </source>
</evidence>
<keyword evidence="7 11" id="KW-0949">S-adenosyl-L-methionine</keyword>
<comment type="caution">
    <text evidence="15">The sequence shown here is derived from an EMBL/GenBank/DDBJ whole genome shotgun (WGS) entry which is preliminary data.</text>
</comment>
<dbReference type="SUPFAM" id="SSF51197">
    <property type="entry name" value="Clavaminate synthase-like"/>
    <property type="match status" value="1"/>
</dbReference>
<dbReference type="GO" id="GO:0016428">
    <property type="term" value="F:tRNA (cytidine-5-)-methyltransferase activity"/>
    <property type="evidence" value="ECO:0007669"/>
    <property type="project" value="InterPro"/>
</dbReference>
<feature type="region of interest" description="Disordered" evidence="12">
    <location>
        <begin position="1068"/>
        <end position="1195"/>
    </location>
</feature>
<sequence length="1534" mass="168423">MTNKPKISQERTEVAQYLRSVLTGPLASSDPLTSSIVGSAPLAQLRRNPGAVVRLAHTKLHSHYPFSEVPICWRRCFEEACLWEVLGLLEGGTLADALAASGSGDSNDDDIIRLCDDAIILAGAPGRRGLIDTVLKAVDDIHDVDLLGALFPNDFSNDDGEISDESHNESDDSQGLRDARVAQGEFDSRPTKRCRLEPWVSATPALPSWCRGMPSRFRTGSRISCDDAMAKHMPHVVPSVCAPSLSMFAQHLAVTSPSPIIIQNALDYWPAMSRWQDPRYWLFRTHGGRRRVPVEWGRSYVDQGWGQSIVPFGEFLHSELLNPAEDQDKDGVTSTPDLSSETTGGRRVRQGYLAQHDLLSQIPALRKDIAIPDYCYCSANAAEDDEDDEEGDAEVKEPLLNIWLGPAGTVSPAHTDPHHNLLAQVFGSKYVRLFSPEQAPYMYPMSHGNTHSCSDDGANGEEDTGENGYSMDNTSSVDVGLETAMLSHLPADSDRADEQIFAQAREEQRRDFPEFHTKAQYIECSLNAGDMLFVPRGWWHYVQSMEGGRQSPLCILDSPKHSESEPVTQQSVLSESTCSSIALSGRKSRLSQQRDLQELYTAATSAPIAQQSSCDLHSEGYVCSALKHLLTLYAELWVEGFAARHALTVQKRLVDHYIPEITQVEFDGEKVAPPEAVQWYPDQLAWFMTTPKNIIRKFAPFASFQRFLVSENSVGNITRQEIVSMIPPLFMDIQPGMTVLDMCAAPGSKSSQIIEMVHGGEEARLRRVLSKVRAEEGRPMSPGGLEVQAELDQADNEKDYSDDGRATGLLIANDSDYRRAQMLVHQCKRLNSPNLIVTNHDATLFPSIKMPSATGARYLKFDRILADVPCSGDGTARKNLNVWKDWGPANGLGLHTIQVRILVRALQMLKAGGRVVYSTCSMNPIENEAVVAAAVERCGGVEKVKLCDTSKGVPGLERRPGLSSWPVWDKTNHPWTSWAEVLEAREAGNEQAHKLTESMFPPLPETEIPLERCIRVYAHLQNTGGFFVAVLEKQSEFKAKQEIAKEKAPKPAKSSVLDIVHEIDARKTEDQHLNTLDDSVPSKPEDWDGEGENISSAARQNSYGEPGPSNGLKRSIDETDAAGEGGADSKRVKARDNGDEVDYLKSEALENRKEHWPPPPGAQLDLTEHHHDSEPTPAATNGAQPSAPVPAKKRAGQPMEEAFKYLSPTHPEIDSVYAFYSISPRFPRDRFMVRNASGEPVKAIYYTADLVKQILTENEGKGIKFVHSGVKMFVKQDVQGREDACKWRIQTEGLPILEQWVGEARVVRLTSPPLLRRLLREMFPRLADEAWRELGEVGAQARALGMGCCVLRVEPTPAADGGIAADGFQERLVMPLWRGISSVNLMLPKEERKAMLLRLFNDDSPLVDHSKEMHEARKAEQVAKAQAEAQSGAAEREVGAAGGREEVGAAADVAALAASEARARKNSSSPEADALGADQIDGGVDLKGEVLSMEAQAADDAAASRAANAADEDSREVAPGVPAAEEDASFNKTV</sequence>
<keyword evidence="10" id="KW-0539">Nucleus</keyword>
<feature type="binding site" evidence="11">
    <location>
        <position position="814"/>
    </location>
    <ligand>
        <name>S-adenosyl-L-methionine</name>
        <dbReference type="ChEBI" id="CHEBI:59789"/>
    </ligand>
</feature>
<feature type="compositionally biased region" description="Basic and acidic residues" evidence="12">
    <location>
        <begin position="1434"/>
        <end position="1443"/>
    </location>
</feature>
<keyword evidence="5 11" id="KW-0489">Methyltransferase</keyword>
<dbReference type="InterPro" id="IPR049560">
    <property type="entry name" value="MeTrfase_RsmB-F_NOP2_cat"/>
</dbReference>
<feature type="binding site" evidence="11">
    <location>
        <position position="867"/>
    </location>
    <ligand>
        <name>S-adenosyl-L-methionine</name>
        <dbReference type="ChEBI" id="CHEBI:59789"/>
    </ligand>
</feature>
<dbReference type="InterPro" id="IPR057286">
    <property type="entry name" value="PUA_NSUN2"/>
</dbReference>
<evidence type="ECO:0000313" key="16">
    <source>
        <dbReference type="Proteomes" id="UP000327013"/>
    </source>
</evidence>
<dbReference type="GO" id="GO:0030488">
    <property type="term" value="P:tRNA methylation"/>
    <property type="evidence" value="ECO:0007669"/>
    <property type="project" value="UniProtKB-ARBA"/>
</dbReference>
<keyword evidence="8" id="KW-0819">tRNA processing</keyword>
<feature type="compositionally biased region" description="Basic and acidic residues" evidence="12">
    <location>
        <begin position="1127"/>
        <end position="1156"/>
    </location>
</feature>
<dbReference type="InterPro" id="IPR041667">
    <property type="entry name" value="Cupin_8"/>
</dbReference>
<feature type="region of interest" description="Disordered" evidence="12">
    <location>
        <begin position="1502"/>
        <end position="1534"/>
    </location>
</feature>
<feature type="compositionally biased region" description="Polar residues" evidence="12">
    <location>
        <begin position="332"/>
        <end position="343"/>
    </location>
</feature>
<dbReference type="PANTHER" id="PTHR22808:SF1">
    <property type="entry name" value="RNA CYTOSINE-C(5)-METHYLTRANSFERASE NSUN2-RELATED"/>
    <property type="match status" value="1"/>
</dbReference>
<feature type="region of interest" description="Disordered" evidence="12">
    <location>
        <begin position="1414"/>
        <end position="1443"/>
    </location>
</feature>
<dbReference type="PROSITE" id="PS51686">
    <property type="entry name" value="SAM_MT_RSMB_NOP"/>
    <property type="match status" value="1"/>
</dbReference>
<protein>
    <submittedName>
        <fullName evidence="15">Uncharacterized protein</fullName>
    </submittedName>
</protein>
<dbReference type="InterPro" id="IPR023270">
    <property type="entry name" value="RCMT_NCL1"/>
</dbReference>
<dbReference type="GO" id="GO:0005634">
    <property type="term" value="C:nucleus"/>
    <property type="evidence" value="ECO:0007669"/>
    <property type="project" value="UniProtKB-SubCell"/>
</dbReference>
<comment type="subcellular location">
    <subcellularLocation>
        <location evidence="1">Nucleus</location>
    </subcellularLocation>
</comment>
<dbReference type="PRINTS" id="PR02011">
    <property type="entry name" value="RCMTNCL1"/>
</dbReference>
<dbReference type="PRINTS" id="PR02008">
    <property type="entry name" value="RCMTFAMILY"/>
</dbReference>
<accession>A0A5N6KW60</accession>
<feature type="region of interest" description="Disordered" evidence="12">
    <location>
        <begin position="324"/>
        <end position="346"/>
    </location>
</feature>
<evidence type="ECO:0000256" key="10">
    <source>
        <dbReference type="ARBA" id="ARBA00023242"/>
    </source>
</evidence>
<evidence type="ECO:0000256" key="8">
    <source>
        <dbReference type="ARBA" id="ARBA00022694"/>
    </source>
</evidence>
<dbReference type="Proteomes" id="UP000327013">
    <property type="component" value="Unassembled WGS sequence"/>
</dbReference>
<dbReference type="Pfam" id="PF25376">
    <property type="entry name" value="Pre-PUA_NSUN2"/>
    <property type="match status" value="1"/>
</dbReference>
<dbReference type="SMART" id="SM00558">
    <property type="entry name" value="JmjC"/>
    <property type="match status" value="1"/>
</dbReference>
<comment type="similarity">
    <text evidence="3 11">Belongs to the class I-like SAM-binding methyltransferase superfamily. RsmB/NOP family.</text>
</comment>
<reference evidence="15 16" key="1">
    <citation type="submission" date="2019-06" db="EMBL/GenBank/DDBJ databases">
        <title>A chromosomal-level reference genome of Carpinus fangiana (Coryloideae, Betulaceae).</title>
        <authorList>
            <person name="Yang X."/>
            <person name="Wang Z."/>
            <person name="Zhang L."/>
            <person name="Hao G."/>
            <person name="Liu J."/>
            <person name="Yang Y."/>
        </authorList>
    </citation>
    <scope>NUCLEOTIDE SEQUENCE [LARGE SCALE GENOMIC DNA]</scope>
    <source>
        <strain evidence="15">Cfa_2016G</strain>
        <tissue evidence="15">Leaf</tissue>
    </source>
</reference>
<evidence type="ECO:0000256" key="1">
    <source>
        <dbReference type="ARBA" id="ARBA00004123"/>
    </source>
</evidence>
<keyword evidence="9 11" id="KW-0694">RNA-binding</keyword>
<dbReference type="Pfam" id="PF13621">
    <property type="entry name" value="Cupin_8"/>
    <property type="match status" value="1"/>
</dbReference>